<proteinExistence type="predicted"/>
<organism evidence="2 3">
    <name type="scientific">Parageobacillus toebii</name>
    <dbReference type="NCBI Taxonomy" id="153151"/>
    <lineage>
        <taxon>Bacteria</taxon>
        <taxon>Bacillati</taxon>
        <taxon>Bacillota</taxon>
        <taxon>Bacilli</taxon>
        <taxon>Bacillales</taxon>
        <taxon>Anoxybacillaceae</taxon>
        <taxon>Parageobacillus</taxon>
    </lineage>
</organism>
<name>A0A150MAI9_9BACL</name>
<feature type="coiled-coil region" evidence="1">
    <location>
        <begin position="2"/>
        <end position="36"/>
    </location>
</feature>
<sequence length="61" mass="7408">MAHLSIDNIQELQKEIAELKEKILKLEQQIAHIQKNCQHSFFETPFMRKCVKCHYIEILYY</sequence>
<dbReference type="EMBL" id="LQYW01000188">
    <property type="protein sequence ID" value="KYD21567.1"/>
    <property type="molecule type" value="Genomic_DNA"/>
</dbReference>
<dbReference type="RefSeq" id="WP_062679325.1">
    <property type="nucleotide sequence ID" value="NZ_LQYW01000188.1"/>
</dbReference>
<protein>
    <submittedName>
        <fullName evidence="2">Uncharacterized protein</fullName>
    </submittedName>
</protein>
<dbReference type="PATRIC" id="fig|153151.4.peg.2430"/>
<dbReference type="AlphaFoldDB" id="A0A150MAI9"/>
<accession>A0A150MAI9</accession>
<comment type="caution">
    <text evidence="2">The sequence shown here is derived from an EMBL/GenBank/DDBJ whole genome shotgun (WGS) entry which is preliminary data.</text>
</comment>
<evidence type="ECO:0000256" key="1">
    <source>
        <dbReference type="SAM" id="Coils"/>
    </source>
</evidence>
<gene>
    <name evidence="2" type="ORF">B4110_0410</name>
</gene>
<evidence type="ECO:0000313" key="3">
    <source>
        <dbReference type="Proteomes" id="UP000075324"/>
    </source>
</evidence>
<dbReference type="Proteomes" id="UP000075324">
    <property type="component" value="Unassembled WGS sequence"/>
</dbReference>
<reference evidence="2 3" key="1">
    <citation type="submission" date="2016-01" db="EMBL/GenBank/DDBJ databases">
        <title>Draft Genome Sequences of Seven Thermophilic Sporeformers Isolated from Foods.</title>
        <authorList>
            <person name="Berendsen E.M."/>
            <person name="Wells-Bennik M.H."/>
            <person name="Krawcyk A.O."/>
            <person name="De Jong A."/>
            <person name="Holsappel S."/>
            <person name="Eijlander R.T."/>
            <person name="Kuipers O.P."/>
        </authorList>
    </citation>
    <scope>NUCLEOTIDE SEQUENCE [LARGE SCALE GENOMIC DNA]</scope>
    <source>
        <strain evidence="2 3">B4110</strain>
    </source>
</reference>
<keyword evidence="1" id="KW-0175">Coiled coil</keyword>
<evidence type="ECO:0000313" key="2">
    <source>
        <dbReference type="EMBL" id="KYD21567.1"/>
    </source>
</evidence>